<accession>W5YML6</accession>
<evidence type="ECO:0008006" key="4">
    <source>
        <dbReference type="Google" id="ProtNLM"/>
    </source>
</evidence>
<dbReference type="Proteomes" id="UP000061489">
    <property type="component" value="Chromosome"/>
</dbReference>
<dbReference type="HOGENOM" id="CLU_705578_0_0_6"/>
<keyword evidence="3" id="KW-1185">Reference proteome</keyword>
<dbReference type="EMBL" id="CP007151">
    <property type="protein sequence ID" value="AHI30159.1"/>
    <property type="molecule type" value="Genomic_DNA"/>
</dbReference>
<reference evidence="2 3" key="1">
    <citation type="journal article" date="2014" name="Genome Announc.">
        <title>Draft Genome Sequences of Marinobacter similis A3d10T and Marinobacter salarius R9SW1T.</title>
        <authorList>
            <person name="Ivanova E.P."/>
            <person name="Ng H.J."/>
            <person name="Webb H.K."/>
            <person name="Feng G."/>
            <person name="Oshima K."/>
            <person name="Hattori M."/>
            <person name="Ohkuma M."/>
            <person name="Sergeev A.F."/>
            <person name="Mikhailov V.V."/>
            <person name="Crawford R.J."/>
            <person name="Sawabe T."/>
        </authorList>
    </citation>
    <scope>NUCLEOTIDE SEQUENCE [LARGE SCALE GENOMIC DNA]</scope>
    <source>
        <strain evidence="2 3">A3d10</strain>
    </source>
</reference>
<evidence type="ECO:0000313" key="3">
    <source>
        <dbReference type="Proteomes" id="UP000061489"/>
    </source>
</evidence>
<protein>
    <recommendedName>
        <fullName evidence="4">PA14 domain-containing protein</fullName>
    </recommendedName>
</protein>
<dbReference type="STRING" id="1420916.AU14_13610"/>
<gene>
    <name evidence="2" type="ORF">AU14_13610</name>
</gene>
<evidence type="ECO:0000313" key="2">
    <source>
        <dbReference type="EMBL" id="AHI30159.1"/>
    </source>
</evidence>
<proteinExistence type="predicted"/>
<organism evidence="2 3">
    <name type="scientific">Marinobacter similis</name>
    <dbReference type="NCBI Taxonomy" id="1420916"/>
    <lineage>
        <taxon>Bacteria</taxon>
        <taxon>Pseudomonadati</taxon>
        <taxon>Pseudomonadota</taxon>
        <taxon>Gammaproteobacteria</taxon>
        <taxon>Pseudomonadales</taxon>
        <taxon>Marinobacteraceae</taxon>
        <taxon>Marinobacter</taxon>
    </lineage>
</organism>
<dbReference type="KEGG" id="msx:AU14_13610"/>
<dbReference type="AlphaFoldDB" id="W5YML6"/>
<feature type="signal peptide" evidence="1">
    <location>
        <begin position="1"/>
        <end position="24"/>
    </location>
</feature>
<sequence>MVKQSFAKIGFFLFAVFFNLDAIAAQCTDVFQANDGINEDLPEDRRLTYDSDDWPDPDDWPDSGAELSGGDYYFKKEELSQGYELSVSPGAAVRIFVDGDVSFGNSSIINTPASSDRRGELLLLVDGKVEFKKGAVFTGVVYSAGEQELKNDVQINGIVAIEDDDGLDQKNKADVNYVPETLDPRLFDQLCEIEQPATLPAFDNFESYSPGSIDGNDGGSNWGGPWTGQDGQVVVDTSDSPLEFVDSEDRRIRSATSLEIAGNGNEVVTRPLDGTFSGDSVFLSMLVRFNGDPTNNDFVGFWVENSGFGASPQFGLKVNEGSGGVNDFFVRLDQTADYATDIEVGETYLLVAQYTKARKITSVTPSSGLTLHVAQAHLPPCLPNAAQRTTS</sequence>
<evidence type="ECO:0000256" key="1">
    <source>
        <dbReference type="SAM" id="SignalP"/>
    </source>
</evidence>
<name>W5YML6_9GAMM</name>
<keyword evidence="1" id="KW-0732">Signal</keyword>
<feature type="chain" id="PRO_5004876398" description="PA14 domain-containing protein" evidence="1">
    <location>
        <begin position="25"/>
        <end position="391"/>
    </location>
</feature>